<dbReference type="RefSeq" id="WP_307153300.1">
    <property type="nucleotide sequence ID" value="NZ_JAUSUK010000001.1"/>
</dbReference>
<name>A0ABU0C614_9BRAD</name>
<proteinExistence type="predicted"/>
<evidence type="ECO:0000313" key="3">
    <source>
        <dbReference type="Proteomes" id="UP001230253"/>
    </source>
</evidence>
<protein>
    <submittedName>
        <fullName evidence="2">Uncharacterized protein</fullName>
    </submittedName>
</protein>
<accession>A0ABU0C614</accession>
<evidence type="ECO:0000256" key="1">
    <source>
        <dbReference type="SAM" id="MobiDB-lite"/>
    </source>
</evidence>
<dbReference type="Proteomes" id="UP001230253">
    <property type="component" value="Unassembled WGS sequence"/>
</dbReference>
<dbReference type="EMBL" id="JAUSUK010000001">
    <property type="protein sequence ID" value="MDQ0325070.1"/>
    <property type="molecule type" value="Genomic_DNA"/>
</dbReference>
<organism evidence="2 3">
    <name type="scientific">Rhodopseudomonas julia</name>
    <dbReference type="NCBI Taxonomy" id="200617"/>
    <lineage>
        <taxon>Bacteria</taxon>
        <taxon>Pseudomonadati</taxon>
        <taxon>Pseudomonadota</taxon>
        <taxon>Alphaproteobacteria</taxon>
        <taxon>Hyphomicrobiales</taxon>
        <taxon>Nitrobacteraceae</taxon>
        <taxon>Rhodopseudomonas</taxon>
    </lineage>
</organism>
<keyword evidence="3" id="KW-1185">Reference proteome</keyword>
<sequence>MAKKKKGGKKKDEENLATIAVDMDVHKRIEGAREDFEETQNAILRRLLGLDGRRGGSAAAEESPGERARRAKGGGAKEGGWSKIGRHGHEVFLPNGTTLRAAYAGQTVEGVIVDGHWVVNGTSYNSPSAALIAHVRTRDGKKVNLNGWRIWEVRRPDDDRWLRLGEI</sequence>
<feature type="region of interest" description="Disordered" evidence="1">
    <location>
        <begin position="54"/>
        <end position="83"/>
    </location>
</feature>
<reference evidence="2 3" key="1">
    <citation type="submission" date="2023-07" db="EMBL/GenBank/DDBJ databases">
        <title>Genomic Encyclopedia of Type Strains, Phase IV (KMG-IV): sequencing the most valuable type-strain genomes for metagenomic binning, comparative biology and taxonomic classification.</title>
        <authorList>
            <person name="Goeker M."/>
        </authorList>
    </citation>
    <scope>NUCLEOTIDE SEQUENCE [LARGE SCALE GENOMIC DNA]</scope>
    <source>
        <strain evidence="2 3">DSM 11549</strain>
    </source>
</reference>
<gene>
    <name evidence="2" type="ORF">J2R99_000919</name>
</gene>
<evidence type="ECO:0000313" key="2">
    <source>
        <dbReference type="EMBL" id="MDQ0325070.1"/>
    </source>
</evidence>
<comment type="caution">
    <text evidence="2">The sequence shown here is derived from an EMBL/GenBank/DDBJ whole genome shotgun (WGS) entry which is preliminary data.</text>
</comment>